<evidence type="ECO:0000313" key="2">
    <source>
        <dbReference type="EMBL" id="KAJ3130912.1"/>
    </source>
</evidence>
<feature type="non-terminal residue" evidence="2">
    <location>
        <position position="76"/>
    </location>
</feature>
<protein>
    <submittedName>
        <fullName evidence="2">Uncharacterized protein</fullName>
    </submittedName>
</protein>
<dbReference type="Proteomes" id="UP001211907">
    <property type="component" value="Unassembled WGS sequence"/>
</dbReference>
<accession>A0AAD5XIR8</accession>
<dbReference type="EMBL" id="JADGJH010000338">
    <property type="protein sequence ID" value="KAJ3130912.1"/>
    <property type="molecule type" value="Genomic_DNA"/>
</dbReference>
<feature type="region of interest" description="Disordered" evidence="1">
    <location>
        <begin position="37"/>
        <end position="60"/>
    </location>
</feature>
<comment type="caution">
    <text evidence="2">The sequence shown here is derived from an EMBL/GenBank/DDBJ whole genome shotgun (WGS) entry which is preliminary data.</text>
</comment>
<reference evidence="2" key="1">
    <citation type="submission" date="2020-05" db="EMBL/GenBank/DDBJ databases">
        <title>Phylogenomic resolution of chytrid fungi.</title>
        <authorList>
            <person name="Stajich J.E."/>
            <person name="Amses K."/>
            <person name="Simmons R."/>
            <person name="Seto K."/>
            <person name="Myers J."/>
            <person name="Bonds A."/>
            <person name="Quandt C.A."/>
            <person name="Barry K."/>
            <person name="Liu P."/>
            <person name="Grigoriev I."/>
            <person name="Longcore J.E."/>
            <person name="James T.Y."/>
        </authorList>
    </citation>
    <scope>NUCLEOTIDE SEQUENCE</scope>
    <source>
        <strain evidence="2">JEL0513</strain>
    </source>
</reference>
<gene>
    <name evidence="2" type="ORF">HK100_007186</name>
</gene>
<keyword evidence="3" id="KW-1185">Reference proteome</keyword>
<evidence type="ECO:0000313" key="3">
    <source>
        <dbReference type="Proteomes" id="UP001211907"/>
    </source>
</evidence>
<organism evidence="2 3">
    <name type="scientific">Physocladia obscura</name>
    <dbReference type="NCBI Taxonomy" id="109957"/>
    <lineage>
        <taxon>Eukaryota</taxon>
        <taxon>Fungi</taxon>
        <taxon>Fungi incertae sedis</taxon>
        <taxon>Chytridiomycota</taxon>
        <taxon>Chytridiomycota incertae sedis</taxon>
        <taxon>Chytridiomycetes</taxon>
        <taxon>Chytridiales</taxon>
        <taxon>Chytriomycetaceae</taxon>
        <taxon>Physocladia</taxon>
    </lineage>
</organism>
<name>A0AAD5XIR8_9FUNG</name>
<dbReference type="AlphaFoldDB" id="A0AAD5XIR8"/>
<sequence>MPQLTVSPSACITSSAPLLQSGSKKFKPALAPLLIPPQDEQQQQQQQQMTAPISAAPNPPVRSFRRQIEVQIVVPR</sequence>
<evidence type="ECO:0000256" key="1">
    <source>
        <dbReference type="SAM" id="MobiDB-lite"/>
    </source>
</evidence>
<proteinExistence type="predicted"/>